<feature type="region of interest" description="Disordered" evidence="1">
    <location>
        <begin position="1"/>
        <end position="53"/>
    </location>
</feature>
<dbReference type="EMBL" id="KQ979074">
    <property type="protein sequence ID" value="KYN23085.1"/>
    <property type="molecule type" value="Genomic_DNA"/>
</dbReference>
<name>A0A195ECZ3_9HYME</name>
<evidence type="ECO:0000313" key="3">
    <source>
        <dbReference type="Proteomes" id="UP000078492"/>
    </source>
</evidence>
<dbReference type="AlphaFoldDB" id="A0A195ECZ3"/>
<feature type="compositionally biased region" description="Pro residues" evidence="1">
    <location>
        <begin position="16"/>
        <end position="51"/>
    </location>
</feature>
<evidence type="ECO:0000313" key="2">
    <source>
        <dbReference type="EMBL" id="KYN23085.1"/>
    </source>
</evidence>
<gene>
    <name evidence="2" type="ORF">ALC57_04869</name>
</gene>
<protein>
    <submittedName>
        <fullName evidence="2">Uncharacterized protein</fullName>
    </submittedName>
</protein>
<feature type="compositionally biased region" description="Basic and acidic residues" evidence="1">
    <location>
        <begin position="1"/>
        <end position="12"/>
    </location>
</feature>
<proteinExistence type="predicted"/>
<organism evidence="2 3">
    <name type="scientific">Trachymyrmex cornetzi</name>
    <dbReference type="NCBI Taxonomy" id="471704"/>
    <lineage>
        <taxon>Eukaryota</taxon>
        <taxon>Metazoa</taxon>
        <taxon>Ecdysozoa</taxon>
        <taxon>Arthropoda</taxon>
        <taxon>Hexapoda</taxon>
        <taxon>Insecta</taxon>
        <taxon>Pterygota</taxon>
        <taxon>Neoptera</taxon>
        <taxon>Endopterygota</taxon>
        <taxon>Hymenoptera</taxon>
        <taxon>Apocrita</taxon>
        <taxon>Aculeata</taxon>
        <taxon>Formicoidea</taxon>
        <taxon>Formicidae</taxon>
        <taxon>Myrmicinae</taxon>
        <taxon>Trachymyrmex</taxon>
    </lineage>
</organism>
<reference evidence="2 3" key="1">
    <citation type="submission" date="2015-09" db="EMBL/GenBank/DDBJ databases">
        <title>Trachymyrmex cornetzi WGS genome.</title>
        <authorList>
            <person name="Nygaard S."/>
            <person name="Hu H."/>
            <person name="Boomsma J."/>
            <person name="Zhang G."/>
        </authorList>
    </citation>
    <scope>NUCLEOTIDE SEQUENCE [LARGE SCALE GENOMIC DNA]</scope>
    <source>
        <strain evidence="2">Tcor2-1</strain>
        <tissue evidence="2">Whole body</tissue>
    </source>
</reference>
<evidence type="ECO:0000256" key="1">
    <source>
        <dbReference type="SAM" id="MobiDB-lite"/>
    </source>
</evidence>
<sequence length="81" mass="8652">MSERNIVKHDSKGSPPSLPPQLPPLPPPPPPPPPPPLPPPPPPPPPPPLPKLPVSLHQKIFKKCKSATFQLDGATYTIGNF</sequence>
<keyword evidence="3" id="KW-1185">Reference proteome</keyword>
<accession>A0A195ECZ3</accession>
<dbReference type="Proteomes" id="UP000078492">
    <property type="component" value="Unassembled WGS sequence"/>
</dbReference>